<dbReference type="EMBL" id="DVIU01000302">
    <property type="protein sequence ID" value="HIS37866.1"/>
    <property type="molecule type" value="Genomic_DNA"/>
</dbReference>
<dbReference type="GO" id="GO:0006465">
    <property type="term" value="P:signal peptide processing"/>
    <property type="evidence" value="ECO:0007669"/>
    <property type="project" value="InterPro"/>
</dbReference>
<dbReference type="PROSITE" id="PS00501">
    <property type="entry name" value="SPASE_I_1"/>
    <property type="match status" value="1"/>
</dbReference>
<feature type="transmembrane region" description="Helical" evidence="7">
    <location>
        <begin position="57"/>
        <end position="78"/>
    </location>
</feature>
<evidence type="ECO:0000256" key="6">
    <source>
        <dbReference type="PIRSR" id="PIRSR600223-1"/>
    </source>
</evidence>
<dbReference type="SUPFAM" id="SSF51306">
    <property type="entry name" value="LexA/Signal peptidase"/>
    <property type="match status" value="1"/>
</dbReference>
<dbReference type="GO" id="GO:0016020">
    <property type="term" value="C:membrane"/>
    <property type="evidence" value="ECO:0007669"/>
    <property type="project" value="UniProtKB-SubCell"/>
</dbReference>
<dbReference type="InterPro" id="IPR036286">
    <property type="entry name" value="LexA/Signal_pep-like_sf"/>
</dbReference>
<reference evidence="9" key="2">
    <citation type="journal article" date="2021" name="PeerJ">
        <title>Extensive microbial diversity within the chicken gut microbiome revealed by metagenomics and culture.</title>
        <authorList>
            <person name="Gilroy R."/>
            <person name="Ravi A."/>
            <person name="Getino M."/>
            <person name="Pursley I."/>
            <person name="Horton D.L."/>
            <person name="Alikhan N.F."/>
            <person name="Baker D."/>
            <person name="Gharbi K."/>
            <person name="Hall N."/>
            <person name="Watson M."/>
            <person name="Adriaenssens E.M."/>
            <person name="Foster-Nyarko E."/>
            <person name="Jarju S."/>
            <person name="Secka A."/>
            <person name="Antonio M."/>
            <person name="Oren A."/>
            <person name="Chaudhuri R.R."/>
            <person name="La Ragione R."/>
            <person name="Hildebrand F."/>
            <person name="Pallen M.J."/>
        </authorList>
    </citation>
    <scope>NUCLEOTIDE SEQUENCE</scope>
    <source>
        <strain evidence="9">6276</strain>
    </source>
</reference>
<evidence type="ECO:0000259" key="8">
    <source>
        <dbReference type="Pfam" id="PF10502"/>
    </source>
</evidence>
<feature type="active site" evidence="6">
    <location>
        <position position="88"/>
    </location>
</feature>
<proteinExistence type="inferred from homology"/>
<dbReference type="GO" id="GO:0004252">
    <property type="term" value="F:serine-type endopeptidase activity"/>
    <property type="evidence" value="ECO:0007669"/>
    <property type="project" value="InterPro"/>
</dbReference>
<dbReference type="EC" id="3.4.21.89" evidence="3 7"/>
<dbReference type="InterPro" id="IPR000223">
    <property type="entry name" value="Pept_S26A_signal_pept_1"/>
</dbReference>
<dbReference type="Pfam" id="PF10502">
    <property type="entry name" value="Peptidase_S26"/>
    <property type="match status" value="1"/>
</dbReference>
<evidence type="ECO:0000256" key="2">
    <source>
        <dbReference type="ARBA" id="ARBA00009370"/>
    </source>
</evidence>
<comment type="subcellular location">
    <subcellularLocation>
        <location evidence="7">Membrane</location>
        <topology evidence="7">Single-pass type II membrane protein</topology>
    </subcellularLocation>
</comment>
<sequence length="251" mass="29300">MQFLKDIKKDILEFLISLKYVITFKFIKDWFKPAPKTKELLTKDVFIKEGKKFKAGFIDIVETVVFVLVMVIIIRFFVGEIRWIPSGSMKPTLLEGDRIVVERYSRFNSTPKRGDIMVFYPPFEELKNTPGKLFARLTGFFCKDIAYIKRVVGMPGDKYEIKADEYGKYTVYINDKPLNEPYIKSPYDYTPCTEAMFCGPAVIPPKHYLMLGDNRGNSQDGRYWGLLPEDRFIGRAVFLFWPFNRIKSLAK</sequence>
<comment type="caution">
    <text evidence="9">The sequence shown here is derived from an EMBL/GenBank/DDBJ whole genome shotgun (WGS) entry which is preliminary data.</text>
</comment>
<dbReference type="InterPro" id="IPR019758">
    <property type="entry name" value="Pept_S26A_signal_pept_1_CS"/>
</dbReference>
<feature type="domain" description="Peptidase S26" evidence="8">
    <location>
        <begin position="59"/>
        <end position="241"/>
    </location>
</feature>
<dbReference type="PROSITE" id="PS00761">
    <property type="entry name" value="SPASE_I_3"/>
    <property type="match status" value="1"/>
</dbReference>
<dbReference type="GO" id="GO:0009003">
    <property type="term" value="F:signal peptidase activity"/>
    <property type="evidence" value="ECO:0007669"/>
    <property type="project" value="UniProtKB-EC"/>
</dbReference>
<evidence type="ECO:0000256" key="4">
    <source>
        <dbReference type="ARBA" id="ARBA00022670"/>
    </source>
</evidence>
<keyword evidence="7" id="KW-1133">Transmembrane helix</keyword>
<reference evidence="9" key="1">
    <citation type="submission" date="2020-10" db="EMBL/GenBank/DDBJ databases">
        <authorList>
            <person name="Gilroy R."/>
        </authorList>
    </citation>
    <scope>NUCLEOTIDE SEQUENCE</scope>
    <source>
        <strain evidence="9">6276</strain>
    </source>
</reference>
<gene>
    <name evidence="9" type="primary">lepB</name>
    <name evidence="9" type="ORF">IAC10_14780</name>
</gene>
<keyword evidence="7" id="KW-0472">Membrane</keyword>
<dbReference type="Proteomes" id="UP000823928">
    <property type="component" value="Unassembled WGS sequence"/>
</dbReference>
<protein>
    <recommendedName>
        <fullName evidence="3 7">Signal peptidase I</fullName>
        <ecNumber evidence="3 7">3.4.21.89</ecNumber>
    </recommendedName>
</protein>
<dbReference type="AlphaFoldDB" id="A0A9D1JPA7"/>
<feature type="active site" evidence="6">
    <location>
        <position position="149"/>
    </location>
</feature>
<name>A0A9D1JPA7_9BACT</name>
<comment type="catalytic activity">
    <reaction evidence="1 7">
        <text>Cleavage of hydrophobic, N-terminal signal or leader sequences from secreted and periplasmic proteins.</text>
        <dbReference type="EC" id="3.4.21.89"/>
    </reaction>
</comment>
<keyword evidence="5 7" id="KW-0378">Hydrolase</keyword>
<evidence type="ECO:0000256" key="1">
    <source>
        <dbReference type="ARBA" id="ARBA00000677"/>
    </source>
</evidence>
<evidence type="ECO:0000313" key="9">
    <source>
        <dbReference type="EMBL" id="HIS37866.1"/>
    </source>
</evidence>
<keyword evidence="7" id="KW-0812">Transmembrane</keyword>
<dbReference type="PANTHER" id="PTHR43390">
    <property type="entry name" value="SIGNAL PEPTIDASE I"/>
    <property type="match status" value="1"/>
</dbReference>
<dbReference type="PANTHER" id="PTHR43390:SF1">
    <property type="entry name" value="CHLOROPLAST PROCESSING PEPTIDASE"/>
    <property type="match status" value="1"/>
</dbReference>
<evidence type="ECO:0000256" key="3">
    <source>
        <dbReference type="ARBA" id="ARBA00013208"/>
    </source>
</evidence>
<keyword evidence="4 7" id="KW-0645">Protease</keyword>
<comment type="similarity">
    <text evidence="2 7">Belongs to the peptidase S26 family.</text>
</comment>
<dbReference type="CDD" id="cd06530">
    <property type="entry name" value="S26_SPase_I"/>
    <property type="match status" value="1"/>
</dbReference>
<dbReference type="PRINTS" id="PR00727">
    <property type="entry name" value="LEADERPTASE"/>
</dbReference>
<dbReference type="InterPro" id="IPR019533">
    <property type="entry name" value="Peptidase_S26"/>
</dbReference>
<accession>A0A9D1JPA7</accession>
<dbReference type="Gene3D" id="2.10.109.10">
    <property type="entry name" value="Umud Fragment, subunit A"/>
    <property type="match status" value="1"/>
</dbReference>
<organism evidence="9 10">
    <name type="scientific">Candidatus Scatousia excrementigallinarum</name>
    <dbReference type="NCBI Taxonomy" id="2840935"/>
    <lineage>
        <taxon>Bacteria</taxon>
        <taxon>Candidatus Scatousia</taxon>
    </lineage>
</organism>
<evidence type="ECO:0000256" key="5">
    <source>
        <dbReference type="ARBA" id="ARBA00022801"/>
    </source>
</evidence>
<evidence type="ECO:0000313" key="10">
    <source>
        <dbReference type="Proteomes" id="UP000823928"/>
    </source>
</evidence>
<dbReference type="InterPro" id="IPR019756">
    <property type="entry name" value="Pept_S26A_signal_pept_1_Ser-AS"/>
</dbReference>
<evidence type="ECO:0000256" key="7">
    <source>
        <dbReference type="RuleBase" id="RU362042"/>
    </source>
</evidence>
<dbReference type="NCBIfam" id="TIGR02227">
    <property type="entry name" value="sigpep_I_bact"/>
    <property type="match status" value="1"/>
</dbReference>